<evidence type="ECO:0000313" key="10">
    <source>
        <dbReference type="Proteomes" id="UP000196205"/>
    </source>
</evidence>
<dbReference type="GO" id="GO:0003677">
    <property type="term" value="F:DNA binding"/>
    <property type="evidence" value="ECO:0007669"/>
    <property type="project" value="InterPro"/>
</dbReference>
<dbReference type="Proteomes" id="UP000196205">
    <property type="component" value="Chromosome"/>
</dbReference>
<dbReference type="InterPro" id="IPR003356">
    <property type="entry name" value="DNA_methylase_A-5"/>
</dbReference>
<keyword evidence="5" id="KW-0949">S-adenosyl-L-methionine</keyword>
<evidence type="ECO:0000259" key="8">
    <source>
        <dbReference type="Pfam" id="PF02384"/>
    </source>
</evidence>
<dbReference type="EC" id="2.1.1.72" evidence="2"/>
<dbReference type="RefSeq" id="WP_087651684.1">
    <property type="nucleotide sequence ID" value="NZ_CP021509.1"/>
</dbReference>
<dbReference type="GO" id="GO:0032259">
    <property type="term" value="P:methylation"/>
    <property type="evidence" value="ECO:0007669"/>
    <property type="project" value="UniProtKB-KW"/>
</dbReference>
<dbReference type="OrthoDB" id="9806213at2"/>
<evidence type="ECO:0000256" key="2">
    <source>
        <dbReference type="ARBA" id="ARBA00011900"/>
    </source>
</evidence>
<dbReference type="PRINTS" id="PR00507">
    <property type="entry name" value="N12N6MTFRASE"/>
</dbReference>
<organism evidence="9 10">
    <name type="scientific">Acetobacter pasteurianus subsp. pasteurianus</name>
    <dbReference type="NCBI Taxonomy" id="481145"/>
    <lineage>
        <taxon>Bacteria</taxon>
        <taxon>Pseudomonadati</taxon>
        <taxon>Pseudomonadota</taxon>
        <taxon>Alphaproteobacteria</taxon>
        <taxon>Acetobacterales</taxon>
        <taxon>Acetobacteraceae</taxon>
        <taxon>Acetobacter</taxon>
    </lineage>
</organism>
<dbReference type="AlphaFoldDB" id="A0A1Y0Y5H6"/>
<dbReference type="PANTHER" id="PTHR33841:SF5">
    <property type="entry name" value="DNA METHYLASE (MODIFICATION METHYLASE) (METHYLTRANSFERASE)-RELATED"/>
    <property type="match status" value="1"/>
</dbReference>
<dbReference type="Pfam" id="PF02384">
    <property type="entry name" value="N6_Mtase"/>
    <property type="match status" value="1"/>
</dbReference>
<comment type="catalytic activity">
    <reaction evidence="7">
        <text>a 2'-deoxyadenosine in DNA + S-adenosyl-L-methionine = an N(6)-methyl-2'-deoxyadenosine in DNA + S-adenosyl-L-homocysteine + H(+)</text>
        <dbReference type="Rhea" id="RHEA:15197"/>
        <dbReference type="Rhea" id="RHEA-COMP:12418"/>
        <dbReference type="Rhea" id="RHEA-COMP:12419"/>
        <dbReference type="ChEBI" id="CHEBI:15378"/>
        <dbReference type="ChEBI" id="CHEBI:57856"/>
        <dbReference type="ChEBI" id="CHEBI:59789"/>
        <dbReference type="ChEBI" id="CHEBI:90615"/>
        <dbReference type="ChEBI" id="CHEBI:90616"/>
        <dbReference type="EC" id="2.1.1.72"/>
    </reaction>
</comment>
<evidence type="ECO:0000256" key="1">
    <source>
        <dbReference type="ARBA" id="ARBA00006594"/>
    </source>
</evidence>
<reference evidence="9 10" key="1">
    <citation type="submission" date="2017-05" db="EMBL/GenBank/DDBJ databases">
        <title>Genome sequence of Acetobacter pasteurianus subsp. pasteurianus strain SRCM101342.</title>
        <authorList>
            <person name="Cho S.H."/>
        </authorList>
    </citation>
    <scope>NUCLEOTIDE SEQUENCE [LARGE SCALE GENOMIC DNA]</scope>
    <source>
        <strain evidence="9 10">SRCM101342</strain>
    </source>
</reference>
<dbReference type="PANTHER" id="PTHR33841">
    <property type="entry name" value="DNA METHYLTRANSFERASE YEEA-RELATED"/>
    <property type="match status" value="1"/>
</dbReference>
<keyword evidence="4" id="KW-0808">Transferase</keyword>
<sequence length="276" mass="30118">MARRAKVVANADGEDRRETGYYSTPSFVAEFLAHKVLGYRPNARTVLDPCVGKGELAAPFLRMGIGVTGVDIVDRGAGGCTRFVAGDFLELAAPASEGSLFDERPELWQTDIIIANPPYNCHETDYIRTHKCHLIATFGKSSALNMYSLFVRAIINVARPGCLIALVVHDSFLTAVGHKDLRRHLFASCTLLNLHLCPTTLLADQGADVRTCLMILEKGRRSGVMVEVSNRPASVAEFCEVLRSADFERRCLNEITLSGEPDNDDAEISQKGCTSG</sequence>
<dbReference type="EMBL" id="CP021509">
    <property type="protein sequence ID" value="ARW47684.1"/>
    <property type="molecule type" value="Genomic_DNA"/>
</dbReference>
<keyword evidence="6" id="KW-0680">Restriction system</keyword>
<accession>A0A1Y0Y5H6</accession>
<dbReference type="SUPFAM" id="SSF53335">
    <property type="entry name" value="S-adenosyl-L-methionine-dependent methyltransferases"/>
    <property type="match status" value="1"/>
</dbReference>
<keyword evidence="3" id="KW-0489">Methyltransferase</keyword>
<proteinExistence type="inferred from homology"/>
<dbReference type="Gene3D" id="3.40.50.150">
    <property type="entry name" value="Vaccinia Virus protein VP39"/>
    <property type="match status" value="1"/>
</dbReference>
<feature type="domain" description="DNA methylase adenine-specific" evidence="8">
    <location>
        <begin position="105"/>
        <end position="221"/>
    </location>
</feature>
<gene>
    <name evidence="9" type="ORF">S1001342_01354</name>
</gene>
<dbReference type="InterPro" id="IPR050953">
    <property type="entry name" value="N4_N6_ade-DNA_methylase"/>
</dbReference>
<evidence type="ECO:0000256" key="5">
    <source>
        <dbReference type="ARBA" id="ARBA00022691"/>
    </source>
</evidence>
<evidence type="ECO:0000313" key="9">
    <source>
        <dbReference type="EMBL" id="ARW47684.1"/>
    </source>
</evidence>
<dbReference type="PROSITE" id="PS00092">
    <property type="entry name" value="N6_MTASE"/>
    <property type="match status" value="1"/>
</dbReference>
<evidence type="ECO:0000256" key="7">
    <source>
        <dbReference type="ARBA" id="ARBA00047942"/>
    </source>
</evidence>
<evidence type="ECO:0000256" key="3">
    <source>
        <dbReference type="ARBA" id="ARBA00022603"/>
    </source>
</evidence>
<dbReference type="GO" id="GO:0009307">
    <property type="term" value="P:DNA restriction-modification system"/>
    <property type="evidence" value="ECO:0007669"/>
    <property type="project" value="UniProtKB-KW"/>
</dbReference>
<dbReference type="GO" id="GO:0009007">
    <property type="term" value="F:site-specific DNA-methyltransferase (adenine-specific) activity"/>
    <property type="evidence" value="ECO:0007669"/>
    <property type="project" value="UniProtKB-EC"/>
</dbReference>
<comment type="similarity">
    <text evidence="1">Belongs to the N(4)/N(6)-methyltransferase family.</text>
</comment>
<evidence type="ECO:0000256" key="4">
    <source>
        <dbReference type="ARBA" id="ARBA00022679"/>
    </source>
</evidence>
<dbReference type="InterPro" id="IPR029063">
    <property type="entry name" value="SAM-dependent_MTases_sf"/>
</dbReference>
<name>A0A1Y0Y5H6_ACEPA</name>
<dbReference type="REBASE" id="191878">
    <property type="entry name" value="M.Apa1342ORF1354P"/>
</dbReference>
<dbReference type="CDD" id="cd02440">
    <property type="entry name" value="AdoMet_MTases"/>
    <property type="match status" value="1"/>
</dbReference>
<dbReference type="GO" id="GO:0008170">
    <property type="term" value="F:N-methyltransferase activity"/>
    <property type="evidence" value="ECO:0007669"/>
    <property type="project" value="InterPro"/>
</dbReference>
<protein>
    <recommendedName>
        <fullName evidence="2">site-specific DNA-methyltransferase (adenine-specific)</fullName>
        <ecNumber evidence="2">2.1.1.72</ecNumber>
    </recommendedName>
</protein>
<dbReference type="InterPro" id="IPR002052">
    <property type="entry name" value="DNA_methylase_N6_adenine_CS"/>
</dbReference>
<evidence type="ECO:0000256" key="6">
    <source>
        <dbReference type="ARBA" id="ARBA00022747"/>
    </source>
</evidence>